<evidence type="ECO:0000313" key="2">
    <source>
        <dbReference type="Proteomes" id="UP000824533"/>
    </source>
</evidence>
<proteinExistence type="predicted"/>
<comment type="caution">
    <text evidence="1">The sequence shown here is derived from an EMBL/GenBank/DDBJ whole genome shotgun (WGS) entry which is preliminary data.</text>
</comment>
<dbReference type="Proteomes" id="UP000824533">
    <property type="component" value="Linkage Group LG27"/>
</dbReference>
<gene>
    <name evidence="1" type="ORF">K1T71_013925</name>
</gene>
<organism evidence="1 2">
    <name type="scientific">Dendrolimus kikuchii</name>
    <dbReference type="NCBI Taxonomy" id="765133"/>
    <lineage>
        <taxon>Eukaryota</taxon>
        <taxon>Metazoa</taxon>
        <taxon>Ecdysozoa</taxon>
        <taxon>Arthropoda</taxon>
        <taxon>Hexapoda</taxon>
        <taxon>Insecta</taxon>
        <taxon>Pterygota</taxon>
        <taxon>Neoptera</taxon>
        <taxon>Endopterygota</taxon>
        <taxon>Lepidoptera</taxon>
        <taxon>Glossata</taxon>
        <taxon>Ditrysia</taxon>
        <taxon>Bombycoidea</taxon>
        <taxon>Lasiocampidae</taxon>
        <taxon>Dendrolimus</taxon>
    </lineage>
</organism>
<dbReference type="EMBL" id="CM034413">
    <property type="protein sequence ID" value="KAJ0170554.1"/>
    <property type="molecule type" value="Genomic_DNA"/>
</dbReference>
<accession>A0ACC1CG67</accession>
<name>A0ACC1CG67_9NEOP</name>
<reference evidence="1 2" key="1">
    <citation type="journal article" date="2021" name="Front. Genet.">
        <title>Chromosome-Level Genome Assembly Reveals Significant Gene Expansion in the Toll and IMD Signaling Pathways of Dendrolimus kikuchii.</title>
        <authorList>
            <person name="Zhou J."/>
            <person name="Wu P."/>
            <person name="Xiong Z."/>
            <person name="Liu N."/>
            <person name="Zhao N."/>
            <person name="Ji M."/>
            <person name="Qiu Y."/>
            <person name="Yang B."/>
        </authorList>
    </citation>
    <scope>NUCLEOTIDE SEQUENCE [LARGE SCALE GENOMIC DNA]</scope>
    <source>
        <strain evidence="1">Ann1</strain>
    </source>
</reference>
<sequence length="197" mass="22300">MIYMLLRWKIRDKIPRNIITTFYHLIDCARGVEKVLKERIPTKKTSALSKPPESKPAYCSVNVKCGFSKNMRHTFEVFRKRIQAEKFANYNKEAASSNEQVPPAPKTPTPKVSCYGCGAPGVVQTNCSNCAEKRWGNNRRLKYEVLTSAQEGLHQHSYLYTAWDLFFVIPVFYFGTDLPSQDISSIVAGPTSSVVLV</sequence>
<keyword evidence="2" id="KW-1185">Reference proteome</keyword>
<evidence type="ECO:0000313" key="1">
    <source>
        <dbReference type="EMBL" id="KAJ0170554.1"/>
    </source>
</evidence>
<protein>
    <submittedName>
        <fullName evidence="1">Uncharacterized protein</fullName>
    </submittedName>
</protein>